<keyword evidence="12" id="KW-0804">Transcription</keyword>
<evidence type="ECO:0000256" key="5">
    <source>
        <dbReference type="ARBA" id="ARBA00022490"/>
    </source>
</evidence>
<keyword evidence="9 17" id="KW-0378">Hydrolase</keyword>
<keyword evidence="5" id="KW-0963">Cytoplasm</keyword>
<reference evidence="20" key="1">
    <citation type="submission" date="2020-06" db="EMBL/GenBank/DDBJ databases">
        <title>Draft genome sequences of strains closely related to Aspergillus parafelis and Aspergillus hiratsukae.</title>
        <authorList>
            <person name="Dos Santos R.A.C."/>
            <person name="Rivero-Menendez O."/>
            <person name="Steenwyk J.L."/>
            <person name="Mead M.E."/>
            <person name="Goldman G.H."/>
            <person name="Alastruey-Izquierdo A."/>
            <person name="Rokas A."/>
        </authorList>
    </citation>
    <scope>NUCLEOTIDE SEQUENCE</scope>
    <source>
        <strain evidence="20">CNM-CM6106</strain>
    </source>
</reference>
<comment type="catalytic activity">
    <reaction evidence="1 17">
        <text>The enzyme specifically hydrolyzes (1-&gt;4)-beta-D-galactosidic linkages in type I arabinogalactans.</text>
        <dbReference type="EC" id="3.2.1.89"/>
    </reaction>
</comment>
<dbReference type="GO" id="GO:0015926">
    <property type="term" value="F:glucosidase activity"/>
    <property type="evidence" value="ECO:0007669"/>
    <property type="project" value="InterPro"/>
</dbReference>
<gene>
    <name evidence="20" type="ORF">CNMCM6106_003027</name>
</gene>
<feature type="region of interest" description="Disordered" evidence="18">
    <location>
        <begin position="347"/>
        <end position="391"/>
    </location>
</feature>
<keyword evidence="8 16" id="KW-0863">Zinc-finger</keyword>
<dbReference type="Gene3D" id="3.20.20.80">
    <property type="entry name" value="Glycosidases"/>
    <property type="match status" value="1"/>
</dbReference>
<feature type="compositionally biased region" description="Low complexity" evidence="18">
    <location>
        <begin position="799"/>
        <end position="812"/>
    </location>
</feature>
<comment type="caution">
    <text evidence="20">The sequence shown here is derived from an EMBL/GenBank/DDBJ whole genome shotgun (WGS) entry which is preliminary data.</text>
</comment>
<keyword evidence="7" id="KW-0677">Repeat</keyword>
<evidence type="ECO:0000256" key="6">
    <source>
        <dbReference type="ARBA" id="ARBA00022723"/>
    </source>
</evidence>
<evidence type="ECO:0000256" key="14">
    <source>
        <dbReference type="ARBA" id="ARBA00023295"/>
    </source>
</evidence>
<dbReference type="Gene3D" id="3.30.160.60">
    <property type="entry name" value="Classic Zinc Finger"/>
    <property type="match status" value="3"/>
</dbReference>
<dbReference type="PROSITE" id="PS00028">
    <property type="entry name" value="ZINC_FINGER_C2H2_1"/>
    <property type="match status" value="2"/>
</dbReference>
<evidence type="ECO:0000256" key="7">
    <source>
        <dbReference type="ARBA" id="ARBA00022737"/>
    </source>
</evidence>
<keyword evidence="14 17" id="KW-0326">Glycosidase</keyword>
<dbReference type="GO" id="GO:0031218">
    <property type="term" value="F:arabinogalactan endo-1,4-beta-galactosidase activity"/>
    <property type="evidence" value="ECO:0007669"/>
    <property type="project" value="UniProtKB-EC"/>
</dbReference>
<dbReference type="GO" id="GO:0045944">
    <property type="term" value="P:positive regulation of transcription by RNA polymerase II"/>
    <property type="evidence" value="ECO:0007669"/>
    <property type="project" value="UniProtKB-ARBA"/>
</dbReference>
<evidence type="ECO:0000256" key="17">
    <source>
        <dbReference type="RuleBase" id="RU361192"/>
    </source>
</evidence>
<dbReference type="SUPFAM" id="SSF51445">
    <property type="entry name" value="(Trans)glycosidases"/>
    <property type="match status" value="1"/>
</dbReference>
<evidence type="ECO:0000256" key="4">
    <source>
        <dbReference type="ARBA" id="ARBA00010687"/>
    </source>
</evidence>
<keyword evidence="13" id="KW-0539">Nucleus</keyword>
<feature type="compositionally biased region" description="Polar residues" evidence="18">
    <location>
        <begin position="616"/>
        <end position="630"/>
    </location>
</feature>
<evidence type="ECO:0000256" key="11">
    <source>
        <dbReference type="ARBA" id="ARBA00023015"/>
    </source>
</evidence>
<evidence type="ECO:0000313" key="21">
    <source>
        <dbReference type="Proteomes" id="UP000662466"/>
    </source>
</evidence>
<dbReference type="GO" id="GO:0045490">
    <property type="term" value="P:pectin catabolic process"/>
    <property type="evidence" value="ECO:0007669"/>
    <property type="project" value="TreeGrafter"/>
</dbReference>
<evidence type="ECO:0000256" key="2">
    <source>
        <dbReference type="ARBA" id="ARBA00004123"/>
    </source>
</evidence>
<dbReference type="FunFam" id="3.20.20.80:FF:000077">
    <property type="entry name" value="Arabinogalactan endo-beta-1,4-galactanase"/>
    <property type="match status" value="1"/>
</dbReference>
<dbReference type="FunFam" id="3.30.160.60:FF:000239">
    <property type="entry name" value="C2H2 type zinc finger protein"/>
    <property type="match status" value="1"/>
</dbReference>
<dbReference type="InterPro" id="IPR036236">
    <property type="entry name" value="Znf_C2H2_sf"/>
</dbReference>
<evidence type="ECO:0000256" key="18">
    <source>
        <dbReference type="SAM" id="MobiDB-lite"/>
    </source>
</evidence>
<keyword evidence="11" id="KW-0805">Transcription regulation</keyword>
<comment type="subcellular location">
    <subcellularLocation>
        <location evidence="3">Cytoplasm</location>
    </subcellularLocation>
    <subcellularLocation>
        <location evidence="2">Nucleus</location>
    </subcellularLocation>
</comment>
<dbReference type="EC" id="3.2.1.89" evidence="17"/>
<feature type="domain" description="C2H2-type" evidence="19">
    <location>
        <begin position="888"/>
        <end position="915"/>
    </location>
</feature>
<accession>A0A8H6Q8D7</accession>
<dbReference type="SMART" id="SM00355">
    <property type="entry name" value="ZnF_C2H2"/>
    <property type="match status" value="2"/>
</dbReference>
<dbReference type="GO" id="GO:0008270">
    <property type="term" value="F:zinc ion binding"/>
    <property type="evidence" value="ECO:0007669"/>
    <property type="project" value="UniProtKB-KW"/>
</dbReference>
<keyword evidence="6" id="KW-0479">Metal-binding</keyword>
<dbReference type="InterPro" id="IPR013087">
    <property type="entry name" value="Znf_C2H2_type"/>
</dbReference>
<dbReference type="EMBL" id="JACBAF010002109">
    <property type="protein sequence ID" value="KAF7167467.1"/>
    <property type="molecule type" value="Genomic_DNA"/>
</dbReference>
<comment type="similarity">
    <text evidence="4 17">Belongs to the glycosyl hydrolase 53 family.</text>
</comment>
<dbReference type="FunFam" id="3.30.160.60:FF:000181">
    <property type="entry name" value="C2H2 type zinc finger protein"/>
    <property type="match status" value="1"/>
</dbReference>
<dbReference type="GO" id="GO:0005634">
    <property type="term" value="C:nucleus"/>
    <property type="evidence" value="ECO:0007669"/>
    <property type="project" value="UniProtKB-SubCell"/>
</dbReference>
<protein>
    <recommendedName>
        <fullName evidence="17">Arabinogalactan endo-beta-1,4-galactanase</fullName>
        <ecNumber evidence="17">3.2.1.89</ecNumber>
    </recommendedName>
</protein>
<feature type="compositionally biased region" description="Polar residues" evidence="18">
    <location>
        <begin position="831"/>
        <end position="858"/>
    </location>
</feature>
<feature type="region of interest" description="Disordered" evidence="18">
    <location>
        <begin position="1052"/>
        <end position="1094"/>
    </location>
</feature>
<dbReference type="PANTHER" id="PTHR34983">
    <property type="entry name" value="ARABINOGALACTAN ENDO-BETA-1,4-GALACTANASE A"/>
    <property type="match status" value="1"/>
</dbReference>
<dbReference type="GO" id="GO:0005737">
    <property type="term" value="C:cytoplasm"/>
    <property type="evidence" value="ECO:0007669"/>
    <property type="project" value="UniProtKB-SubCell"/>
</dbReference>
<organism evidence="20 21">
    <name type="scientific">Aspergillus hiratsukae</name>
    <dbReference type="NCBI Taxonomy" id="1194566"/>
    <lineage>
        <taxon>Eukaryota</taxon>
        <taxon>Fungi</taxon>
        <taxon>Dikarya</taxon>
        <taxon>Ascomycota</taxon>
        <taxon>Pezizomycotina</taxon>
        <taxon>Eurotiomycetes</taxon>
        <taxon>Eurotiomycetidae</taxon>
        <taxon>Eurotiales</taxon>
        <taxon>Aspergillaceae</taxon>
        <taxon>Aspergillus</taxon>
        <taxon>Aspergillus subgen. Fumigati</taxon>
    </lineage>
</organism>
<dbReference type="PROSITE" id="PS50157">
    <property type="entry name" value="ZINC_FINGER_C2H2_2"/>
    <property type="match status" value="2"/>
</dbReference>
<evidence type="ECO:0000256" key="9">
    <source>
        <dbReference type="ARBA" id="ARBA00022801"/>
    </source>
</evidence>
<name>A0A8H6Q8D7_9EURO</name>
<evidence type="ECO:0000256" key="16">
    <source>
        <dbReference type="PROSITE-ProRule" id="PRU00042"/>
    </source>
</evidence>
<dbReference type="InterPro" id="IPR017853">
    <property type="entry name" value="GH"/>
</dbReference>
<evidence type="ECO:0000256" key="13">
    <source>
        <dbReference type="ARBA" id="ARBA00023242"/>
    </source>
</evidence>
<sequence>MMLLPLFALLHSLAVASLTYRGADISSLLIEEKAGIAYKNLNGQTQALEYILKDNGVNSIRQRVWVNPSDGSYDLDYNVQLAKRMRAAGMSIYLDLHFSDTWADPSHQTTPSGWSTTDIGTLTWQVYNYTKEVCDTFASNGIDVAMVSIGNEIRNGLLWPLGSTSSYSNIANILHSAAWGIKDSTQSSTPKIMIHLDNGWDWSAQKYFYDSVLSSGSRLVSSDFDLIGVSYYPFYSASATLSALTTSLKNLRSTYGKDVLVVETDWPVSCPNPAYAFPSDLQAIPFSVTGQKTFVQRVASVVAATSGVGLYYWEPAWVQNAGLGSSCADNLMVDWRTNQVRASEMFPELGQSPAPGVKSRGVSPSPHRQQQHQHQHQHQQHQGQFTGTVTGLDLDPSIAAASSFSNSSFDPNNNNLSSCAESYGYTAAGYLSGTPASQTDQNYANSLQISQSYDTGLVPQFNESHGLPIQQQSQQQQQQPHVDDNFSNLLNSNTTDYDFSSVYQNHSPSSHTAPEYDSSLLLDPQVHQQSHPTQIPSSNPSTSPQISPLEQQQHTSPGMSPQGSTTAYYTPQHSRHASLDPAMAAFLTSNAHPDWQAVMGNNAAFQGHRRAPSEVSEISSAAPSPYLSQHESFDGVDNDPSPLLAPQNDPSLYDNALGIENFTLSEQQQQQQQHQGFSPAHSPYISPRLMPQQGQEMMPNVPYLACPAPNTQYPTPPNDIYANGQEGMMNVPQGTFPSVDIGQASQMAPPSINVEFAPPARVPSFGPAKPANDLDSLSPPPSSTRSRGRSKSDPYAHPTTTRLRSSSTSSSLEHLAPSTPRSLSPFDSLGRQLQSNPSSRDASPSRSNRRLSTSSIDSRNYILGLADPQRPGASPNDSKRVQKHPATFQCNLCPKRFTRAYNLRSHLRTHTDERPFVCTVCGKAFARQHDRKRHEGLHSGEKKFVCQGELSRGGQWGCGRRFARADALGRHFRSEAGRICIKPLLDEESQERERSLMDQQQHHLQPLPQQVMMPVDGPHAGNFVLPAALLAQYPALQTLQWDQIAATADDASDVGGRSSFDASSGNEFGFEDDDSGISSVSGINAGYSAPSSFY</sequence>
<evidence type="ECO:0000259" key="19">
    <source>
        <dbReference type="PROSITE" id="PS50157"/>
    </source>
</evidence>
<keyword evidence="17" id="KW-0732">Signal</keyword>
<feature type="compositionally biased region" description="Low complexity" evidence="18">
    <location>
        <begin position="470"/>
        <end position="479"/>
    </location>
</feature>
<dbReference type="PANTHER" id="PTHR34983:SF1">
    <property type="entry name" value="ARABINOGALACTAN ENDO-BETA-1,4-GALACTANASE A"/>
    <property type="match status" value="1"/>
</dbReference>
<dbReference type="InterPro" id="IPR011683">
    <property type="entry name" value="Glyco_hydro_53"/>
</dbReference>
<proteinExistence type="inferred from homology"/>
<dbReference type="SUPFAM" id="SSF57667">
    <property type="entry name" value="beta-beta-alpha zinc fingers"/>
    <property type="match status" value="1"/>
</dbReference>
<evidence type="ECO:0000256" key="15">
    <source>
        <dbReference type="ARBA" id="ARBA00054565"/>
    </source>
</evidence>
<feature type="region of interest" description="Disordered" evidence="18">
    <location>
        <begin position="526"/>
        <end position="574"/>
    </location>
</feature>
<dbReference type="Proteomes" id="UP000662466">
    <property type="component" value="Unassembled WGS sequence"/>
</dbReference>
<dbReference type="Pfam" id="PF00096">
    <property type="entry name" value="zf-C2H2"/>
    <property type="match status" value="2"/>
</dbReference>
<feature type="region of interest" description="Disordered" evidence="18">
    <location>
        <begin position="753"/>
        <end position="881"/>
    </location>
</feature>
<evidence type="ECO:0000256" key="3">
    <source>
        <dbReference type="ARBA" id="ARBA00004496"/>
    </source>
</evidence>
<comment type="function">
    <text evidence="15">Endogalactanase involved in the degradation of plant cell wall polysaccharides, and more particularly of hairy regions of pectin.</text>
</comment>
<dbReference type="GO" id="GO:0071277">
    <property type="term" value="P:cellular response to calcium ion"/>
    <property type="evidence" value="ECO:0007669"/>
    <property type="project" value="UniProtKB-ARBA"/>
</dbReference>
<evidence type="ECO:0000313" key="20">
    <source>
        <dbReference type="EMBL" id="KAF7167467.1"/>
    </source>
</evidence>
<feature type="signal peptide" evidence="17">
    <location>
        <begin position="1"/>
        <end position="16"/>
    </location>
</feature>
<feature type="chain" id="PRO_5034300188" description="Arabinogalactan endo-beta-1,4-galactanase" evidence="17">
    <location>
        <begin position="17"/>
        <end position="1094"/>
    </location>
</feature>
<feature type="region of interest" description="Disordered" evidence="18">
    <location>
        <begin position="608"/>
        <end position="634"/>
    </location>
</feature>
<dbReference type="Pfam" id="PF07745">
    <property type="entry name" value="Glyco_hydro_53"/>
    <property type="match status" value="1"/>
</dbReference>
<evidence type="ECO:0000256" key="1">
    <source>
        <dbReference type="ARBA" id="ARBA00001695"/>
    </source>
</evidence>
<keyword evidence="10" id="KW-0862">Zinc</keyword>
<feature type="compositionally biased region" description="Polar residues" evidence="18">
    <location>
        <begin position="526"/>
        <end position="572"/>
    </location>
</feature>
<dbReference type="AlphaFoldDB" id="A0A8H6Q8D7"/>
<feature type="region of interest" description="Disordered" evidence="18">
    <location>
        <begin position="458"/>
        <end position="493"/>
    </location>
</feature>
<dbReference type="FunFam" id="3.30.160.60:FF:000146">
    <property type="entry name" value="C2H2 type zinc finger protein"/>
    <property type="match status" value="1"/>
</dbReference>
<evidence type="ECO:0000256" key="12">
    <source>
        <dbReference type="ARBA" id="ARBA00023163"/>
    </source>
</evidence>
<feature type="compositionally biased region" description="Basic residues" evidence="18">
    <location>
        <begin position="369"/>
        <end position="379"/>
    </location>
</feature>
<feature type="domain" description="C2H2-type" evidence="19">
    <location>
        <begin position="916"/>
        <end position="943"/>
    </location>
</feature>
<evidence type="ECO:0000256" key="8">
    <source>
        <dbReference type="ARBA" id="ARBA00022771"/>
    </source>
</evidence>
<evidence type="ECO:0000256" key="10">
    <source>
        <dbReference type="ARBA" id="ARBA00022833"/>
    </source>
</evidence>